<dbReference type="KEGG" id="sod:Sant_1712"/>
<dbReference type="SUPFAM" id="SSF46894">
    <property type="entry name" value="C-terminal effector domain of the bipartite response regulators"/>
    <property type="match status" value="1"/>
</dbReference>
<sequence>MENNFSVQSNHSLDRLPLLSLIEKSKVPWAVKSVDSRFAYINESAMDFFNIPAGFNFEGRLDEEFPTPWSEMAEDYKAHDRKAESSPEGAEIITTSYFTRNAVLEPWYCHKFPIYTPENQVIGTLFYAKRVNFISIYDFFDKLKPSVLNLNPAVDIFNERELEIIFYAIRRKTAKEIGPRLCISHRTVENRLLKIYEKIGVNSLNGLIEYCHNVGLNNYVPKKLLREGVNFCW</sequence>
<keyword evidence="1" id="KW-0238">DNA-binding</keyword>
<dbReference type="PATRIC" id="fig|1239307.3.peg.1876"/>
<dbReference type="InterPro" id="IPR013656">
    <property type="entry name" value="PAS_4"/>
</dbReference>
<reference evidence="3 4" key="1">
    <citation type="journal article" date="2014" name="Genome Biol. Evol.">
        <title>Genome degeneration and adaptation in a nascent stage of symbiosis.</title>
        <authorList>
            <person name="Oakeson K.F."/>
            <person name="Gil R."/>
            <person name="Clayton A.L."/>
            <person name="Dunn D.M."/>
            <person name="von Niederhausern A.C."/>
            <person name="Hamil C."/>
            <person name="Aoyagi A."/>
            <person name="Duval B."/>
            <person name="Baca A."/>
            <person name="Silva F.J."/>
            <person name="Vallier A."/>
            <person name="Jackson D.G."/>
            <person name="Latorre A."/>
            <person name="Weiss R.B."/>
            <person name="Heddi A."/>
            <person name="Moya A."/>
            <person name="Dale C."/>
        </authorList>
    </citation>
    <scope>NUCLEOTIDE SEQUENCE [LARGE SCALE GENOMIC DNA]</scope>
    <source>
        <strain evidence="3 4">HS1</strain>
    </source>
</reference>
<dbReference type="InterPro" id="IPR000792">
    <property type="entry name" value="Tscrpt_reg_LuxR_C"/>
</dbReference>
<dbReference type="AlphaFoldDB" id="W0HX30"/>
<keyword evidence="4" id="KW-1185">Reference proteome</keyword>
<feature type="domain" description="HTH luxR-type" evidence="2">
    <location>
        <begin position="150"/>
        <end position="215"/>
    </location>
</feature>
<dbReference type="Pfam" id="PF08448">
    <property type="entry name" value="PAS_4"/>
    <property type="match status" value="1"/>
</dbReference>
<dbReference type="GO" id="GO:0006355">
    <property type="term" value="P:regulation of DNA-templated transcription"/>
    <property type="evidence" value="ECO:0007669"/>
    <property type="project" value="InterPro"/>
</dbReference>
<evidence type="ECO:0000313" key="3">
    <source>
        <dbReference type="EMBL" id="AHF76765.1"/>
    </source>
</evidence>
<protein>
    <submittedName>
        <fullName evidence="3">LuxR family transcriptional regulatory protein</fullName>
    </submittedName>
</protein>
<dbReference type="Gene3D" id="1.10.10.10">
    <property type="entry name" value="Winged helix-like DNA-binding domain superfamily/Winged helix DNA-binding domain"/>
    <property type="match status" value="1"/>
</dbReference>
<gene>
    <name evidence="3" type="ORF">Sant_1712</name>
</gene>
<dbReference type="Proteomes" id="UP000019028">
    <property type="component" value="Chromosome"/>
</dbReference>
<dbReference type="RefSeq" id="WP_025421900.1">
    <property type="nucleotide sequence ID" value="NZ_CP006569.1"/>
</dbReference>
<accession>W0HX30</accession>
<dbReference type="CDD" id="cd06170">
    <property type="entry name" value="LuxR_C_like"/>
    <property type="match status" value="1"/>
</dbReference>
<dbReference type="HOGENOM" id="CLU_075576_1_0_6"/>
<dbReference type="InterPro" id="IPR036388">
    <property type="entry name" value="WH-like_DNA-bd_sf"/>
</dbReference>
<dbReference type="SMART" id="SM00421">
    <property type="entry name" value="HTH_LUXR"/>
    <property type="match status" value="1"/>
</dbReference>
<evidence type="ECO:0000259" key="2">
    <source>
        <dbReference type="PROSITE" id="PS50043"/>
    </source>
</evidence>
<proteinExistence type="predicted"/>
<organism evidence="3 4">
    <name type="scientific">Sodalis praecaptivus</name>
    <dbReference type="NCBI Taxonomy" id="1239307"/>
    <lineage>
        <taxon>Bacteria</taxon>
        <taxon>Pseudomonadati</taxon>
        <taxon>Pseudomonadota</taxon>
        <taxon>Gammaproteobacteria</taxon>
        <taxon>Enterobacterales</taxon>
        <taxon>Bruguierivoracaceae</taxon>
        <taxon>Sodalis</taxon>
    </lineage>
</organism>
<dbReference type="Pfam" id="PF00196">
    <property type="entry name" value="GerE"/>
    <property type="match status" value="1"/>
</dbReference>
<evidence type="ECO:0000256" key="1">
    <source>
        <dbReference type="ARBA" id="ARBA00023125"/>
    </source>
</evidence>
<dbReference type="GO" id="GO:0003677">
    <property type="term" value="F:DNA binding"/>
    <property type="evidence" value="ECO:0007669"/>
    <property type="project" value="UniProtKB-KW"/>
</dbReference>
<dbReference type="PROSITE" id="PS50043">
    <property type="entry name" value="HTH_LUXR_2"/>
    <property type="match status" value="1"/>
</dbReference>
<name>W0HX30_9GAMM</name>
<dbReference type="OrthoDB" id="6191871at2"/>
<dbReference type="InterPro" id="IPR016032">
    <property type="entry name" value="Sig_transdc_resp-reg_C-effctor"/>
</dbReference>
<evidence type="ECO:0000313" key="4">
    <source>
        <dbReference type="Proteomes" id="UP000019028"/>
    </source>
</evidence>
<dbReference type="EMBL" id="CP006569">
    <property type="protein sequence ID" value="AHF76765.1"/>
    <property type="molecule type" value="Genomic_DNA"/>
</dbReference>